<dbReference type="RefSeq" id="WP_058933627.1">
    <property type="nucleotide sequence ID" value="NZ_CP013729.1"/>
</dbReference>
<sequence length="173" mass="19262">MDSIESLYSAMRSAAHILDWEGNAGLAPFARQTSQALCQHFSSSHASLWLLDGAPGRYRLRCLGSFESDGPSQQPPVCDQQAFPGYFDTLLRDGMFRCEDAASDPRLFGLNPPTWRSMLDMAGQINGRTVGVLALGQRGAPRVWTRREELDLRRATAKTCLRLHGLRHELETV</sequence>
<proteinExistence type="predicted"/>
<evidence type="ECO:0000313" key="1">
    <source>
        <dbReference type="EMBL" id="ALV05088.1"/>
    </source>
</evidence>
<reference evidence="1 2" key="1">
    <citation type="submission" date="2015-12" db="EMBL/GenBank/DDBJ databases">
        <title>Complete genome of Roseateles depolymerans KCTC 42856.</title>
        <authorList>
            <person name="Kim K.M."/>
        </authorList>
    </citation>
    <scope>NUCLEOTIDE SEQUENCE [LARGE SCALE GENOMIC DNA]</scope>
    <source>
        <strain evidence="1 2">KCTC 42856</strain>
    </source>
</reference>
<accession>A0A0U3N979</accession>
<dbReference type="InterPro" id="IPR029016">
    <property type="entry name" value="GAF-like_dom_sf"/>
</dbReference>
<keyword evidence="2" id="KW-1185">Reference proteome</keyword>
<organism evidence="1 2">
    <name type="scientific">Roseateles depolymerans</name>
    <dbReference type="NCBI Taxonomy" id="76731"/>
    <lineage>
        <taxon>Bacteria</taxon>
        <taxon>Pseudomonadati</taxon>
        <taxon>Pseudomonadota</taxon>
        <taxon>Betaproteobacteria</taxon>
        <taxon>Burkholderiales</taxon>
        <taxon>Sphaerotilaceae</taxon>
        <taxon>Roseateles</taxon>
    </lineage>
</organism>
<dbReference type="SUPFAM" id="SSF55781">
    <property type="entry name" value="GAF domain-like"/>
    <property type="match status" value="1"/>
</dbReference>
<dbReference type="Pfam" id="PF01590">
    <property type="entry name" value="GAF"/>
    <property type="match status" value="1"/>
</dbReference>
<gene>
    <name evidence="1" type="ORF">RD2015_590</name>
</gene>
<name>A0A0U3N979_9BURK</name>
<evidence type="ECO:0000313" key="2">
    <source>
        <dbReference type="Proteomes" id="UP000060699"/>
    </source>
</evidence>
<dbReference type="AlphaFoldDB" id="A0A0U3N979"/>
<dbReference type="STRING" id="76731.RD2015_590"/>
<dbReference type="InterPro" id="IPR003018">
    <property type="entry name" value="GAF"/>
</dbReference>
<dbReference type="KEGG" id="rdp:RD2015_590"/>
<dbReference type="Gene3D" id="3.30.450.40">
    <property type="match status" value="1"/>
</dbReference>
<dbReference type="EMBL" id="CP013729">
    <property type="protein sequence ID" value="ALV05088.1"/>
    <property type="molecule type" value="Genomic_DNA"/>
</dbReference>
<protein>
    <submittedName>
        <fullName evidence="1">Uncharacterized protein</fullName>
    </submittedName>
</protein>
<dbReference type="OrthoDB" id="9157015at2"/>
<dbReference type="Proteomes" id="UP000060699">
    <property type="component" value="Chromosome"/>
</dbReference>